<dbReference type="AlphaFoldDB" id="A0AAD8N5D6"/>
<feature type="domain" description="Terpene synthase metal-binding" evidence="2">
    <location>
        <begin position="239"/>
        <end position="328"/>
    </location>
</feature>
<comment type="caution">
    <text evidence="3">The sequence shown here is derived from an EMBL/GenBank/DDBJ whole genome shotgun (WGS) entry which is preliminary data.</text>
</comment>
<dbReference type="GO" id="GO:0000287">
    <property type="term" value="F:magnesium ion binding"/>
    <property type="evidence" value="ECO:0007669"/>
    <property type="project" value="InterPro"/>
</dbReference>
<dbReference type="PANTHER" id="PTHR46999:SF4">
    <property type="entry name" value="ALPHA-GLUCAN WATER DIKINASE 2"/>
    <property type="match status" value="1"/>
</dbReference>
<evidence type="ECO:0000313" key="3">
    <source>
        <dbReference type="EMBL" id="KAK1397309.1"/>
    </source>
</evidence>
<dbReference type="Pfam" id="PF03936">
    <property type="entry name" value="Terpene_synth_C"/>
    <property type="match status" value="2"/>
</dbReference>
<dbReference type="Proteomes" id="UP001237642">
    <property type="component" value="Unassembled WGS sequence"/>
</dbReference>
<evidence type="ECO:0000313" key="4">
    <source>
        <dbReference type="Proteomes" id="UP001237642"/>
    </source>
</evidence>
<evidence type="ECO:0000256" key="1">
    <source>
        <dbReference type="SAM" id="Phobius"/>
    </source>
</evidence>
<dbReference type="PANTHER" id="PTHR46999">
    <property type="entry name" value="ALPHA-GLUCAN WATER DIKINASE 1, CHLOROPLASTIC-RELATED"/>
    <property type="match status" value="1"/>
</dbReference>
<keyword evidence="1" id="KW-0472">Membrane</keyword>
<sequence>MLYKQELSQVKRWWAAMEIDSKFPQFRSRVVEGYFWALGTSFQPCYALGRIMYTKVLCVVSVTDDLYDSYGTADELNTYTKAIQRLDIENIDGLPDHSKEISEAQDKFTNLLQKIYLEQPNNREIVRLVLGCVGRGGEGHSGQRIRDEILVLQRNNNCKGGMMEEWHQKLHNNSSPNDVVICEALLNYVRCGFRIDVYWKTLTERGLTKSVLASYDRPIVSEPKFSPDTKDGLIRDFTSYLKTLKFQALILAYQQEAIWCNKKYVPHFKEYIINGMATTALCMLGVSIILGMGHVDTTQACNWATNKPEVVVVTDKMARIINDIVGHEYLDMLILNLWVLLFI</sequence>
<dbReference type="GO" id="GO:0010333">
    <property type="term" value="F:terpene synthase activity"/>
    <property type="evidence" value="ECO:0007669"/>
    <property type="project" value="InterPro"/>
</dbReference>
<dbReference type="InterPro" id="IPR005630">
    <property type="entry name" value="Terpene_synthase_metal-bd"/>
</dbReference>
<reference evidence="3" key="2">
    <citation type="submission" date="2023-05" db="EMBL/GenBank/DDBJ databases">
        <authorList>
            <person name="Schelkunov M.I."/>
        </authorList>
    </citation>
    <scope>NUCLEOTIDE SEQUENCE</scope>
    <source>
        <strain evidence="3">Hsosn_3</strain>
        <tissue evidence="3">Leaf</tissue>
    </source>
</reference>
<dbReference type="InterPro" id="IPR008949">
    <property type="entry name" value="Isoprenoid_synthase_dom_sf"/>
</dbReference>
<feature type="transmembrane region" description="Helical" evidence="1">
    <location>
        <begin position="271"/>
        <end position="292"/>
    </location>
</feature>
<keyword evidence="1" id="KW-1133">Transmembrane helix</keyword>
<dbReference type="Gene3D" id="1.10.600.10">
    <property type="entry name" value="Farnesyl Diphosphate Synthase"/>
    <property type="match status" value="2"/>
</dbReference>
<name>A0AAD8N5D6_9APIA</name>
<reference evidence="3" key="1">
    <citation type="submission" date="2023-02" db="EMBL/GenBank/DDBJ databases">
        <title>Genome of toxic invasive species Heracleum sosnowskyi carries increased number of genes despite the absence of recent whole-genome duplications.</title>
        <authorList>
            <person name="Schelkunov M."/>
            <person name="Shtratnikova V."/>
            <person name="Makarenko M."/>
            <person name="Klepikova A."/>
            <person name="Omelchenko D."/>
            <person name="Novikova G."/>
            <person name="Obukhova E."/>
            <person name="Bogdanov V."/>
            <person name="Penin A."/>
            <person name="Logacheva M."/>
        </authorList>
    </citation>
    <scope>NUCLEOTIDE SEQUENCE</scope>
    <source>
        <strain evidence="3">Hsosn_3</strain>
        <tissue evidence="3">Leaf</tissue>
    </source>
</reference>
<dbReference type="SUPFAM" id="SSF48576">
    <property type="entry name" value="Terpenoid synthases"/>
    <property type="match status" value="2"/>
</dbReference>
<keyword evidence="4" id="KW-1185">Reference proteome</keyword>
<keyword evidence="1" id="KW-0812">Transmembrane</keyword>
<gene>
    <name evidence="3" type="ORF">POM88_007172</name>
</gene>
<dbReference type="EMBL" id="JAUIZM010000002">
    <property type="protein sequence ID" value="KAK1397309.1"/>
    <property type="molecule type" value="Genomic_DNA"/>
</dbReference>
<evidence type="ECO:0000259" key="2">
    <source>
        <dbReference type="Pfam" id="PF03936"/>
    </source>
</evidence>
<organism evidence="3 4">
    <name type="scientific">Heracleum sosnowskyi</name>
    <dbReference type="NCBI Taxonomy" id="360622"/>
    <lineage>
        <taxon>Eukaryota</taxon>
        <taxon>Viridiplantae</taxon>
        <taxon>Streptophyta</taxon>
        <taxon>Embryophyta</taxon>
        <taxon>Tracheophyta</taxon>
        <taxon>Spermatophyta</taxon>
        <taxon>Magnoliopsida</taxon>
        <taxon>eudicotyledons</taxon>
        <taxon>Gunneridae</taxon>
        <taxon>Pentapetalae</taxon>
        <taxon>asterids</taxon>
        <taxon>campanulids</taxon>
        <taxon>Apiales</taxon>
        <taxon>Apiaceae</taxon>
        <taxon>Apioideae</taxon>
        <taxon>apioid superclade</taxon>
        <taxon>Tordylieae</taxon>
        <taxon>Tordyliinae</taxon>
        <taxon>Heracleum</taxon>
    </lineage>
</organism>
<proteinExistence type="predicted"/>
<feature type="domain" description="Terpene synthase metal-binding" evidence="2">
    <location>
        <begin position="17"/>
        <end position="119"/>
    </location>
</feature>
<protein>
    <recommendedName>
        <fullName evidence="2">Terpene synthase metal-binding domain-containing protein</fullName>
    </recommendedName>
</protein>
<accession>A0AAD8N5D6</accession>